<keyword evidence="9 10" id="KW-0472">Membrane</keyword>
<keyword evidence="5 10" id="KW-0812">Transmembrane</keyword>
<feature type="transmembrane region" description="Helical" evidence="10">
    <location>
        <begin position="441"/>
        <end position="468"/>
    </location>
</feature>
<feature type="transmembrane region" description="Helical" evidence="10">
    <location>
        <begin position="66"/>
        <end position="99"/>
    </location>
</feature>
<keyword evidence="8 10" id="KW-1133">Transmembrane helix</keyword>
<evidence type="ECO:0000256" key="5">
    <source>
        <dbReference type="ARBA" id="ARBA00022692"/>
    </source>
</evidence>
<dbReference type="PANTHER" id="PTHR31412">
    <property type="entry name" value="ZINC METALLOPROTEASE EGY1"/>
    <property type="match status" value="1"/>
</dbReference>
<comment type="subcellular location">
    <subcellularLocation>
        <location evidence="2">Membrane</location>
        <topology evidence="2">Multi-pass membrane protein</topology>
    </subcellularLocation>
</comment>
<dbReference type="InterPro" id="IPR044838">
    <property type="entry name" value="EGY1-like"/>
</dbReference>
<comment type="similarity">
    <text evidence="3">Belongs to the peptidase M50B family.</text>
</comment>
<comment type="cofactor">
    <cofactor evidence="1">
        <name>Zn(2+)</name>
        <dbReference type="ChEBI" id="CHEBI:29105"/>
    </cofactor>
</comment>
<gene>
    <name evidence="12" type="ORF">A19Y_2700</name>
</gene>
<reference evidence="12 13" key="1">
    <citation type="journal article" date="2014" name="Appl. Environ. Microbiol.">
        <title>Elucidation of insertion elements encoded on plasmids and in vitro construction of shuttle vectors from the toxic cyanobacterium Planktothrix.</title>
        <authorList>
            <person name="Christiansen G."/>
            <person name="Goesmann A."/>
            <person name="Kurmayer R."/>
        </authorList>
    </citation>
    <scope>NUCLEOTIDE SEQUENCE [LARGE SCALE GENOMIC DNA]</scope>
    <source>
        <strain evidence="12 13">NIVA-CYA 126/8</strain>
    </source>
</reference>
<feature type="transmembrane region" description="Helical" evidence="10">
    <location>
        <begin position="275"/>
        <end position="292"/>
    </location>
</feature>
<keyword evidence="7" id="KW-0809">Transit peptide</keyword>
<feature type="transmembrane region" description="Helical" evidence="10">
    <location>
        <begin position="398"/>
        <end position="420"/>
    </location>
</feature>
<dbReference type="InterPro" id="IPR008915">
    <property type="entry name" value="Peptidase_M50"/>
</dbReference>
<evidence type="ECO:0000259" key="11">
    <source>
        <dbReference type="Pfam" id="PF02163"/>
    </source>
</evidence>
<dbReference type="GO" id="GO:0008233">
    <property type="term" value="F:peptidase activity"/>
    <property type="evidence" value="ECO:0007669"/>
    <property type="project" value="UniProtKB-KW"/>
</dbReference>
<dbReference type="Proteomes" id="UP000027395">
    <property type="component" value="Chromosome"/>
</dbReference>
<evidence type="ECO:0000256" key="6">
    <source>
        <dbReference type="ARBA" id="ARBA00022801"/>
    </source>
</evidence>
<dbReference type="CDD" id="cd06160">
    <property type="entry name" value="S2P-M50_like_2"/>
    <property type="match status" value="1"/>
</dbReference>
<protein>
    <recommendedName>
        <fullName evidence="11">Peptidase M50 domain-containing protein</fullName>
    </recommendedName>
</protein>
<feature type="transmembrane region" description="Helical" evidence="10">
    <location>
        <begin position="240"/>
        <end position="263"/>
    </location>
</feature>
<evidence type="ECO:0000256" key="10">
    <source>
        <dbReference type="SAM" id="Phobius"/>
    </source>
</evidence>
<dbReference type="eggNOG" id="COG1994">
    <property type="taxonomic scope" value="Bacteria"/>
</dbReference>
<keyword evidence="4" id="KW-0645">Protease</keyword>
<evidence type="ECO:0000313" key="13">
    <source>
        <dbReference type="Proteomes" id="UP000027395"/>
    </source>
</evidence>
<feature type="transmembrane region" description="Helical" evidence="10">
    <location>
        <begin position="333"/>
        <end position="360"/>
    </location>
</feature>
<dbReference type="EMBL" id="CM002803">
    <property type="protein sequence ID" value="KEI67586.1"/>
    <property type="molecule type" value="Genomic_DNA"/>
</dbReference>
<proteinExistence type="inferred from homology"/>
<sequence length="517" mass="56491">MDWATMNSQGDRLSSSKLRSIMFTASDNTTILVLLITLGILGWGYYRALPYGKLGLLSWLQSVALMSPGFLFFCLAAAGIYLNLVSLLFLFVASTGLYIMIGRRLREVANQDSVSELKPDLLGSPPPLPPELNIIPPTPDPVLNLGSVPLSPEDLKIIQGIFGIDTFFATETIPYQDGVIFKGNLRSDPEIAYQQLSTNLKKSIGDRLRLFLVDNPEGKPVVIVLPQNNEPLSTSIPQKILAIILFLMTLGTIFEAGGLLLGFDFSENLTRYPEIIPIALGILAVLFIHEIAHQVIAKHYNIKFSWPFFIPTVQIGSFGAFNRFESVLPNRTVLFDVAFAGPVAAGGLSLFLLIMGLFLSHQGSAFQVPTEFFQGSVLVGMLSRLILGSQLHQTSVDVHLLTLIGWFGLVITALNLMPAGQLDGGRMMQAIYGRKIAGRSTIATFIVLAIASFSNPLALYWALVILILQRNLERPSLNELTEPNDTRAAWGLLVFLFMILTLFPLTPALATGLGIGS</sequence>
<evidence type="ECO:0000256" key="2">
    <source>
        <dbReference type="ARBA" id="ARBA00004141"/>
    </source>
</evidence>
<evidence type="ECO:0000313" key="12">
    <source>
        <dbReference type="EMBL" id="KEI67586.1"/>
    </source>
</evidence>
<feature type="transmembrane region" description="Helical" evidence="10">
    <location>
        <begin position="488"/>
        <end position="515"/>
    </location>
</feature>
<dbReference type="AlphaFoldDB" id="A0A073CHH7"/>
<dbReference type="PATRIC" id="fig|388467.6.peg.2650"/>
<keyword evidence="6" id="KW-0378">Hydrolase</keyword>
<feature type="transmembrane region" description="Helical" evidence="10">
    <location>
        <begin position="304"/>
        <end position="321"/>
    </location>
</feature>
<dbReference type="Pfam" id="PF02163">
    <property type="entry name" value="Peptidase_M50"/>
    <property type="match status" value="1"/>
</dbReference>
<organism evidence="12 13">
    <name type="scientific">Planktothrix agardhii (strain NIVA-CYA 126/8)</name>
    <dbReference type="NCBI Taxonomy" id="388467"/>
    <lineage>
        <taxon>Bacteria</taxon>
        <taxon>Bacillati</taxon>
        <taxon>Cyanobacteriota</taxon>
        <taxon>Cyanophyceae</taxon>
        <taxon>Oscillatoriophycideae</taxon>
        <taxon>Oscillatoriales</taxon>
        <taxon>Microcoleaceae</taxon>
        <taxon>Planktothrix</taxon>
    </lineage>
</organism>
<dbReference type="GO" id="GO:0016020">
    <property type="term" value="C:membrane"/>
    <property type="evidence" value="ECO:0007669"/>
    <property type="project" value="UniProtKB-SubCell"/>
</dbReference>
<evidence type="ECO:0000256" key="9">
    <source>
        <dbReference type="ARBA" id="ARBA00023136"/>
    </source>
</evidence>
<evidence type="ECO:0000256" key="3">
    <source>
        <dbReference type="ARBA" id="ARBA00007931"/>
    </source>
</evidence>
<dbReference type="GO" id="GO:0006508">
    <property type="term" value="P:proteolysis"/>
    <property type="evidence" value="ECO:0007669"/>
    <property type="project" value="UniProtKB-KW"/>
</dbReference>
<name>A0A073CHH7_PLAA1</name>
<dbReference type="HOGENOM" id="CLU_028221_2_0_3"/>
<accession>A0A073CHH7</accession>
<evidence type="ECO:0000256" key="7">
    <source>
        <dbReference type="ARBA" id="ARBA00022946"/>
    </source>
</evidence>
<feature type="domain" description="Peptidase M50" evidence="11">
    <location>
        <begin position="278"/>
        <end position="439"/>
    </location>
</feature>
<evidence type="ECO:0000256" key="8">
    <source>
        <dbReference type="ARBA" id="ARBA00022989"/>
    </source>
</evidence>
<keyword evidence="13" id="KW-1185">Reference proteome</keyword>
<feature type="transmembrane region" description="Helical" evidence="10">
    <location>
        <begin position="21"/>
        <end position="46"/>
    </location>
</feature>
<evidence type="ECO:0000256" key="1">
    <source>
        <dbReference type="ARBA" id="ARBA00001947"/>
    </source>
</evidence>
<evidence type="ECO:0000256" key="4">
    <source>
        <dbReference type="ARBA" id="ARBA00022670"/>
    </source>
</evidence>
<dbReference type="STRING" id="388467.A19Y_2700"/>
<dbReference type="PANTHER" id="PTHR31412:SF0">
    <property type="entry name" value="ZINC METALLOPROTEASE EGY1, CHLOROPLASTIC-RELATED"/>
    <property type="match status" value="1"/>
</dbReference>